<proteinExistence type="predicted"/>
<comment type="caution">
    <text evidence="2">The sequence shown here is derived from an EMBL/GenBank/DDBJ whole genome shotgun (WGS) entry which is preliminary data.</text>
</comment>
<dbReference type="Proteomes" id="UP001150569">
    <property type="component" value="Unassembled WGS sequence"/>
</dbReference>
<gene>
    <name evidence="2" type="ORF">IWQ60_010625</name>
</gene>
<evidence type="ECO:0000256" key="1">
    <source>
        <dbReference type="SAM" id="MobiDB-lite"/>
    </source>
</evidence>
<dbReference type="EMBL" id="JANBPT010001042">
    <property type="protein sequence ID" value="KAJ1910507.1"/>
    <property type="molecule type" value="Genomic_DNA"/>
</dbReference>
<feature type="compositionally biased region" description="Basic and acidic residues" evidence="1">
    <location>
        <begin position="59"/>
        <end position="68"/>
    </location>
</feature>
<reference evidence="2" key="1">
    <citation type="submission" date="2022-07" db="EMBL/GenBank/DDBJ databases">
        <title>Phylogenomic reconstructions and comparative analyses of Kickxellomycotina fungi.</title>
        <authorList>
            <person name="Reynolds N.K."/>
            <person name="Stajich J.E."/>
            <person name="Barry K."/>
            <person name="Grigoriev I.V."/>
            <person name="Crous P."/>
            <person name="Smith M.E."/>
        </authorList>
    </citation>
    <scope>NUCLEOTIDE SEQUENCE</scope>
    <source>
        <strain evidence="2">RSA 861</strain>
    </source>
</reference>
<evidence type="ECO:0000313" key="3">
    <source>
        <dbReference type="Proteomes" id="UP001150569"/>
    </source>
</evidence>
<evidence type="ECO:0000313" key="2">
    <source>
        <dbReference type="EMBL" id="KAJ1910507.1"/>
    </source>
</evidence>
<sequence length="350" mass="38796">MNQQDRDLQSIMDQLGAIEAYVKSVGRPSKPEKRVLHRLTSVRGRVASLHRLATQASDVNKKRAKDPQGIRPNPAATQPTGTTRTNPSDSLSISSEWETVRSPGQAANASANEGVTRPGIQSAVRATDDGGTGLSDQGESVSAARGRNAGTPEADGANVAVLPVLALAAGESLAAYPQPSTCQASPKYCPEFPKLESDDEFAVEFWLDRYERVAAYYDWDDGTMCEAASQYLTPPLATLCQLGDVSVTNWTNFKSALRMVIWGPNIRRTIAKRLCYNEGGPTNYKYRDRDSQGRPVLDFYIKLRYCLENRWITENDAIRFLHQRLTTYDRFVNHTSFATLSDYYTGWKAI</sequence>
<accession>A0A9W8DNB3</accession>
<keyword evidence="3" id="KW-1185">Reference proteome</keyword>
<protein>
    <submittedName>
        <fullName evidence="2">Uncharacterized protein</fullName>
    </submittedName>
</protein>
<name>A0A9W8DNB3_9FUNG</name>
<dbReference type="AlphaFoldDB" id="A0A9W8DNB3"/>
<organism evidence="2 3">
    <name type="scientific">Tieghemiomyces parasiticus</name>
    <dbReference type="NCBI Taxonomy" id="78921"/>
    <lineage>
        <taxon>Eukaryota</taxon>
        <taxon>Fungi</taxon>
        <taxon>Fungi incertae sedis</taxon>
        <taxon>Zoopagomycota</taxon>
        <taxon>Kickxellomycotina</taxon>
        <taxon>Dimargaritomycetes</taxon>
        <taxon>Dimargaritales</taxon>
        <taxon>Dimargaritaceae</taxon>
        <taxon>Tieghemiomyces</taxon>
    </lineage>
</organism>
<feature type="compositionally biased region" description="Polar residues" evidence="1">
    <location>
        <begin position="75"/>
        <end position="97"/>
    </location>
</feature>
<feature type="region of interest" description="Disordered" evidence="1">
    <location>
        <begin position="50"/>
        <end position="154"/>
    </location>
</feature>